<evidence type="ECO:0000259" key="7">
    <source>
        <dbReference type="PROSITE" id="PS50151"/>
    </source>
</evidence>
<keyword evidence="3 6" id="KW-0228">DNA excision</keyword>
<gene>
    <name evidence="6 10" type="primary">uvrC</name>
    <name evidence="10" type="ORF">EMO92_03275</name>
</gene>
<dbReference type="GO" id="GO:0009381">
    <property type="term" value="F:excinuclease ABC activity"/>
    <property type="evidence" value="ECO:0007669"/>
    <property type="project" value="UniProtKB-UniRule"/>
</dbReference>
<dbReference type="RefSeq" id="WP_150335261.1">
    <property type="nucleotide sequence ID" value="NZ_RZUG01000003.1"/>
</dbReference>
<dbReference type="Gene3D" id="1.10.150.20">
    <property type="entry name" value="5' to 3' exonuclease, C-terminal subdomain"/>
    <property type="match status" value="1"/>
</dbReference>
<dbReference type="GO" id="GO:0003677">
    <property type="term" value="F:DNA binding"/>
    <property type="evidence" value="ECO:0007669"/>
    <property type="project" value="UniProtKB-UniRule"/>
</dbReference>
<comment type="caution">
    <text evidence="10">The sequence shown here is derived from an EMBL/GenBank/DDBJ whole genome shotgun (WGS) entry which is preliminary data.</text>
</comment>
<dbReference type="SMART" id="SM00278">
    <property type="entry name" value="HhH1"/>
    <property type="match status" value="2"/>
</dbReference>
<dbReference type="Proteomes" id="UP000326251">
    <property type="component" value="Unassembled WGS sequence"/>
</dbReference>
<dbReference type="InterPro" id="IPR010994">
    <property type="entry name" value="RuvA_2-like"/>
</dbReference>
<accession>A0A5J5EAC0</accession>
<dbReference type="InterPro" id="IPR003583">
    <property type="entry name" value="Hlx-hairpin-Hlx_DNA-bd_motif"/>
</dbReference>
<evidence type="ECO:0000313" key="10">
    <source>
        <dbReference type="EMBL" id="KAA8826190.1"/>
    </source>
</evidence>
<dbReference type="SUPFAM" id="SSF46600">
    <property type="entry name" value="C-terminal UvrC-binding domain of UvrB"/>
    <property type="match status" value="1"/>
</dbReference>
<dbReference type="InterPro" id="IPR050066">
    <property type="entry name" value="UvrABC_protein_C"/>
</dbReference>
<keyword evidence="6" id="KW-0742">SOS response</keyword>
<keyword evidence="5 6" id="KW-0234">DNA repair</keyword>
<dbReference type="SMART" id="SM00465">
    <property type="entry name" value="GIYc"/>
    <property type="match status" value="1"/>
</dbReference>
<dbReference type="InterPro" id="IPR047296">
    <property type="entry name" value="GIY-YIG_UvrC_Cho"/>
</dbReference>
<evidence type="ECO:0000256" key="3">
    <source>
        <dbReference type="ARBA" id="ARBA00022769"/>
    </source>
</evidence>
<comment type="subunit">
    <text evidence="6">Interacts with UvrB in an incision complex.</text>
</comment>
<comment type="subcellular location">
    <subcellularLocation>
        <location evidence="6">Cytoplasm</location>
    </subcellularLocation>
</comment>
<organism evidence="10 11">
    <name type="scientific">Bifidobacterium reuteri</name>
    <dbReference type="NCBI Taxonomy" id="983706"/>
    <lineage>
        <taxon>Bacteria</taxon>
        <taxon>Bacillati</taxon>
        <taxon>Actinomycetota</taxon>
        <taxon>Actinomycetes</taxon>
        <taxon>Bifidobacteriales</taxon>
        <taxon>Bifidobacteriaceae</taxon>
        <taxon>Bifidobacterium</taxon>
    </lineage>
</organism>
<dbReference type="Pfam" id="PF08459">
    <property type="entry name" value="UvrC_RNaseH_dom"/>
    <property type="match status" value="1"/>
</dbReference>
<sequence length="761" mass="84969">MTNDIERHSPDEWRRTASALLVESSGAGDGAAAASATLNANGAPLLGDSRDLFRPKTSDIPAKPGVYKWRDGEGRVIYVGKAKNLRNRLTNYFQPLYLLHPRTQTMVLTARSLEWTVVATELESLTLEYTWIKEFDPRFNIQFRDDKTYPYLAVSTGERIPRVWVTRSRKRRDTRYFGPYAKVWELRHSVDRLLKTFPVRTCTANVFHKAQLTGRPCLFASIGKCSAPCVQRIAPEEHRRLVEQLVGVMTGRLGRSYIVQLTREMKEASAELEFERAARLRDQIQMLETVVQQNAVVFDHDVDADVFGFASDELEASVHAFYVRAGSIRGERNWSVERVEDIGDADLMADLIVQVYADAAAVRNATTGGATISEQREAIGSTQTITATDATARAQATRERNSRQETTGRIDLLAPIAPVPREIIVPIEPSRRQELETWLSGQRGGAVTIRVASRGDKRQLMDRANENASQALQRAKMSRISDMGARTQAMNDVAKALGMSEAPLRIECYDISNTVGGAFQVASMVVFEDAIAKKSEYRRFAIRGKDGQGAVDDLSALYETLTRRFRHGNIAGDSGESLDAEQRASHTTAAMETHADATNDATTDIIQQNTDRRHFAYKPNLVVVDGGHPQVMAAVRALADCGVDDVAVCGLAKRLEEVWVPDDDYPIILKRQSEGMYLLQRVRDESHRFAITYHRQQRRKGALRSALDEIPGIGASYQKRLLNHFGSVKAMREADIEDFKKVKGVGQAKAEALYQALHADR</sequence>
<dbReference type="Pfam" id="PF01541">
    <property type="entry name" value="GIY-YIG"/>
    <property type="match status" value="1"/>
</dbReference>
<evidence type="ECO:0000256" key="4">
    <source>
        <dbReference type="ARBA" id="ARBA00022881"/>
    </source>
</evidence>
<dbReference type="PROSITE" id="PS50165">
    <property type="entry name" value="UVRC"/>
    <property type="match status" value="1"/>
</dbReference>
<keyword evidence="2 6" id="KW-0227">DNA damage</keyword>
<dbReference type="PANTHER" id="PTHR30562:SF1">
    <property type="entry name" value="UVRABC SYSTEM PROTEIN C"/>
    <property type="match status" value="1"/>
</dbReference>
<dbReference type="InterPro" id="IPR001943">
    <property type="entry name" value="UVR_dom"/>
</dbReference>
<feature type="domain" description="GIY-YIG" evidence="8">
    <location>
        <begin position="62"/>
        <end position="141"/>
    </location>
</feature>
<dbReference type="PROSITE" id="PS50164">
    <property type="entry name" value="GIY_YIG"/>
    <property type="match status" value="1"/>
</dbReference>
<feature type="domain" description="UVR" evidence="7">
    <location>
        <begin position="255"/>
        <end position="290"/>
    </location>
</feature>
<dbReference type="InterPro" id="IPR036876">
    <property type="entry name" value="UVR_dom_sf"/>
</dbReference>
<evidence type="ECO:0000256" key="2">
    <source>
        <dbReference type="ARBA" id="ARBA00022763"/>
    </source>
</evidence>
<dbReference type="Pfam" id="PF14520">
    <property type="entry name" value="HHH_5"/>
    <property type="match status" value="1"/>
</dbReference>
<evidence type="ECO:0000259" key="8">
    <source>
        <dbReference type="PROSITE" id="PS50164"/>
    </source>
</evidence>
<evidence type="ECO:0000256" key="5">
    <source>
        <dbReference type="ARBA" id="ARBA00023204"/>
    </source>
</evidence>
<evidence type="ECO:0000256" key="1">
    <source>
        <dbReference type="ARBA" id="ARBA00022490"/>
    </source>
</evidence>
<dbReference type="GO" id="GO:0005737">
    <property type="term" value="C:cytoplasm"/>
    <property type="evidence" value="ECO:0007669"/>
    <property type="project" value="UniProtKB-SubCell"/>
</dbReference>
<protein>
    <recommendedName>
        <fullName evidence="6">UvrABC system protein C</fullName>
        <shortName evidence="6">Protein UvrC</shortName>
    </recommendedName>
    <alternativeName>
        <fullName evidence="6">Excinuclease ABC subunit C</fullName>
    </alternativeName>
</protein>
<dbReference type="InterPro" id="IPR004791">
    <property type="entry name" value="UvrC"/>
</dbReference>
<reference evidence="10 11" key="1">
    <citation type="journal article" date="2019" name="Syst. Appl. Microbiol.">
        <title>Characterization of Bifidobacterium species in feaces of the Egyptian fruit bat: Description of B. vespertilionis sp. nov. and B. rousetti sp. nov.</title>
        <authorList>
            <person name="Modesto M."/>
            <person name="Satti M."/>
            <person name="Watanabe K."/>
            <person name="Puglisi E."/>
            <person name="Morelli L."/>
            <person name="Huang C.-H."/>
            <person name="Liou J.-S."/>
            <person name="Miyashita M."/>
            <person name="Tamura T."/>
            <person name="Saito S."/>
            <person name="Mori K."/>
            <person name="Huang L."/>
            <person name="Sciavilla P."/>
            <person name="Sandri C."/>
            <person name="Spiezio C."/>
            <person name="Vitali F."/>
            <person name="Cavalieri D."/>
            <person name="Perpetuini G."/>
            <person name="Tofalo R."/>
            <person name="Bonetti A."/>
            <person name="Arita M."/>
            <person name="Mattarelli P."/>
        </authorList>
    </citation>
    <scope>NUCLEOTIDE SEQUENCE [LARGE SCALE GENOMIC DNA]</scope>
    <source>
        <strain evidence="10 11">RST19</strain>
    </source>
</reference>
<dbReference type="InterPro" id="IPR035901">
    <property type="entry name" value="GIY-YIG_endonuc_sf"/>
</dbReference>
<dbReference type="Gene3D" id="4.10.860.10">
    <property type="entry name" value="UVR domain"/>
    <property type="match status" value="1"/>
</dbReference>
<evidence type="ECO:0000313" key="11">
    <source>
        <dbReference type="Proteomes" id="UP000326251"/>
    </source>
</evidence>
<dbReference type="GO" id="GO:0009380">
    <property type="term" value="C:excinuclease repair complex"/>
    <property type="evidence" value="ECO:0007669"/>
    <property type="project" value="InterPro"/>
</dbReference>
<keyword evidence="4 6" id="KW-0267">Excision nuclease</keyword>
<dbReference type="PANTHER" id="PTHR30562">
    <property type="entry name" value="UVRC/OXIDOREDUCTASE"/>
    <property type="match status" value="1"/>
</dbReference>
<comment type="similarity">
    <text evidence="6">Belongs to the UvrC family.</text>
</comment>
<dbReference type="Gene3D" id="3.30.420.340">
    <property type="entry name" value="UvrC, RNAse H endonuclease domain"/>
    <property type="match status" value="1"/>
</dbReference>
<dbReference type="Pfam" id="PF02151">
    <property type="entry name" value="UVR"/>
    <property type="match status" value="1"/>
</dbReference>
<dbReference type="EMBL" id="RZUG01000003">
    <property type="protein sequence ID" value="KAA8826190.1"/>
    <property type="molecule type" value="Genomic_DNA"/>
</dbReference>
<dbReference type="PROSITE" id="PS50151">
    <property type="entry name" value="UVR"/>
    <property type="match status" value="1"/>
</dbReference>
<dbReference type="SUPFAM" id="SSF82771">
    <property type="entry name" value="GIY-YIG endonuclease"/>
    <property type="match status" value="1"/>
</dbReference>
<name>A0A5J5EAC0_9BIFI</name>
<keyword evidence="1 6" id="KW-0963">Cytoplasm</keyword>
<evidence type="ECO:0000256" key="6">
    <source>
        <dbReference type="HAMAP-Rule" id="MF_00203"/>
    </source>
</evidence>
<dbReference type="Gene3D" id="3.40.1440.10">
    <property type="entry name" value="GIY-YIG endonuclease"/>
    <property type="match status" value="1"/>
</dbReference>
<dbReference type="FunFam" id="3.40.1440.10:FF:000001">
    <property type="entry name" value="UvrABC system protein C"/>
    <property type="match status" value="1"/>
</dbReference>
<dbReference type="InterPro" id="IPR001162">
    <property type="entry name" value="UvrC_RNase_H_dom"/>
</dbReference>
<dbReference type="Pfam" id="PF22920">
    <property type="entry name" value="UvrC_RNaseH"/>
    <property type="match status" value="2"/>
</dbReference>
<dbReference type="SUPFAM" id="SSF47781">
    <property type="entry name" value="RuvA domain 2-like"/>
    <property type="match status" value="1"/>
</dbReference>
<dbReference type="GO" id="GO:0006289">
    <property type="term" value="P:nucleotide-excision repair"/>
    <property type="evidence" value="ECO:0007669"/>
    <property type="project" value="UniProtKB-UniRule"/>
</dbReference>
<dbReference type="InterPro" id="IPR038476">
    <property type="entry name" value="UvrC_RNase_H_dom_sf"/>
</dbReference>
<feature type="domain" description="UvrC family homology region profile" evidence="9">
    <location>
        <begin position="306"/>
        <end position="638"/>
    </location>
</feature>
<comment type="function">
    <text evidence="6">The UvrABC repair system catalyzes the recognition and processing of DNA lesions. UvrC both incises the 5' and 3' sides of the lesion. The N-terminal half is responsible for the 3' incision and the C-terminal half is responsible for the 5' incision.</text>
</comment>
<dbReference type="GO" id="GO:0009432">
    <property type="term" value="P:SOS response"/>
    <property type="evidence" value="ECO:0007669"/>
    <property type="project" value="UniProtKB-UniRule"/>
</dbReference>
<evidence type="ECO:0000259" key="9">
    <source>
        <dbReference type="PROSITE" id="PS50165"/>
    </source>
</evidence>
<dbReference type="HAMAP" id="MF_00203">
    <property type="entry name" value="UvrC"/>
    <property type="match status" value="1"/>
</dbReference>
<dbReference type="CDD" id="cd10434">
    <property type="entry name" value="GIY-YIG_UvrC_Cho"/>
    <property type="match status" value="1"/>
</dbReference>
<dbReference type="InterPro" id="IPR000305">
    <property type="entry name" value="GIY-YIG_endonuc"/>
</dbReference>
<dbReference type="NCBIfam" id="NF001824">
    <property type="entry name" value="PRK00558.1-5"/>
    <property type="match status" value="1"/>
</dbReference>
<proteinExistence type="inferred from homology"/>
<dbReference type="AlphaFoldDB" id="A0A5J5EAC0"/>